<dbReference type="NCBIfam" id="TIGR03837">
    <property type="entry name" value="efp_Arg_rhamno"/>
    <property type="match status" value="1"/>
</dbReference>
<evidence type="ECO:0000256" key="4">
    <source>
        <dbReference type="ARBA" id="ARBA00024346"/>
    </source>
</evidence>
<evidence type="ECO:0000313" key="9">
    <source>
        <dbReference type="Proteomes" id="UP000254651"/>
    </source>
</evidence>
<keyword evidence="2" id="KW-0808">Transferase</keyword>
<dbReference type="Proteomes" id="UP000254651">
    <property type="component" value="Unassembled WGS sequence"/>
</dbReference>
<reference evidence="8 9" key="1">
    <citation type="submission" date="2018-06" db="EMBL/GenBank/DDBJ databases">
        <authorList>
            <consortium name="Pathogen Informatics"/>
            <person name="Doyle S."/>
        </authorList>
    </citation>
    <scope>NUCLEOTIDE SEQUENCE [LARGE SCALE GENOMIC DNA]</scope>
    <source>
        <strain evidence="8 9">NCTC10295</strain>
    </source>
</reference>
<evidence type="ECO:0000256" key="3">
    <source>
        <dbReference type="ARBA" id="ARBA00024303"/>
    </source>
</evidence>
<accession>A0A378UFW4</accession>
<dbReference type="RefSeq" id="WP_082790417.1">
    <property type="nucleotide sequence ID" value="NZ_CP181246.1"/>
</dbReference>
<evidence type="ECO:0000256" key="2">
    <source>
        <dbReference type="ARBA" id="ARBA00022679"/>
    </source>
</evidence>
<name>A0A378UFW4_BERDE</name>
<dbReference type="InterPro" id="IPR016633">
    <property type="entry name" value="EarP"/>
</dbReference>
<dbReference type="Pfam" id="PF10093">
    <property type="entry name" value="EarP"/>
    <property type="match status" value="1"/>
</dbReference>
<dbReference type="AlphaFoldDB" id="A0A378UFW4"/>
<organism evidence="8 9">
    <name type="scientific">Bergeriella denitrificans</name>
    <name type="common">Neisseria denitrificans</name>
    <dbReference type="NCBI Taxonomy" id="494"/>
    <lineage>
        <taxon>Bacteria</taxon>
        <taxon>Pseudomonadati</taxon>
        <taxon>Pseudomonadota</taxon>
        <taxon>Betaproteobacteria</taxon>
        <taxon>Neisseriales</taxon>
        <taxon>Neisseriaceae</taxon>
        <taxon>Bergeriella</taxon>
    </lineage>
</organism>
<evidence type="ECO:0000256" key="5">
    <source>
        <dbReference type="ARBA" id="ARBA00024416"/>
    </source>
</evidence>
<protein>
    <recommendedName>
        <fullName evidence="5">Protein-arginine rhamnosyltransferase</fullName>
    </recommendedName>
    <alternativeName>
        <fullName evidence="6">EF-P arginine rhamnosyltransferase</fullName>
    </alternativeName>
</protein>
<dbReference type="PIRSF" id="PIRSF015557">
    <property type="entry name" value="UCP015557"/>
    <property type="match status" value="1"/>
</dbReference>
<dbReference type="GO" id="GO:0106361">
    <property type="term" value="F:protein-arginine rhamnosyltransferase activity"/>
    <property type="evidence" value="ECO:0007669"/>
    <property type="project" value="InterPro"/>
</dbReference>
<proteinExistence type="inferred from homology"/>
<comment type="catalytic activity">
    <reaction evidence="7">
        <text>dTDP-beta-L-rhamnose + L-arginyl-[protein] = N(omega)-(alpha-L-rhamnosyl)-L-arginyl-[protein] + dTDP + H(+)</text>
        <dbReference type="Rhea" id="RHEA:66692"/>
        <dbReference type="Rhea" id="RHEA-COMP:10532"/>
        <dbReference type="Rhea" id="RHEA-COMP:17096"/>
        <dbReference type="ChEBI" id="CHEBI:15378"/>
        <dbReference type="ChEBI" id="CHEBI:29965"/>
        <dbReference type="ChEBI" id="CHEBI:57510"/>
        <dbReference type="ChEBI" id="CHEBI:58369"/>
        <dbReference type="ChEBI" id="CHEBI:167445"/>
    </reaction>
    <physiologicalReaction direction="left-to-right" evidence="7">
        <dbReference type="Rhea" id="RHEA:66693"/>
    </physiologicalReaction>
</comment>
<sequence length="397" mass="44752">MAHFSFRQSVCKTRQIFESAAPACWLFCNVIDNFGDIGVSWRLARALSRELGWQVHLWVDDVAALRVICPDLPDVPCLHGGIAVHRWQPLLAEDVADLPDPQIVIETFACELPPNVRSVVRRVRPLWLNWEYLSAEDSHERLHLLPSLQADGSSKYFWFMGFGDKSGGLIRERDYSDGLAAADNLRARLNLPEKSGSEWLLFGYRSAVWARWLDTWRQCGEPLTVYLAGQQIIESLKAAGAIPEDALPEDGAVFQTACVRLVKIPFVAQEDFDRLLSLHDVLMVRGEDSFVRAQLSGKPFFWHIYPQDENVHLDKLHAFWEKAGAFYPPGLLAAHQALSDELNGGTVLDAASRLKNWQTLLAGHDSWRQAAEAWRAFIAAQPSALEKLAKFAQDKLK</sequence>
<evidence type="ECO:0000313" key="8">
    <source>
        <dbReference type="EMBL" id="STZ76050.1"/>
    </source>
</evidence>
<gene>
    <name evidence="8" type="ORF">NCTC10295_00806</name>
</gene>
<evidence type="ECO:0000256" key="7">
    <source>
        <dbReference type="ARBA" id="ARBA00048472"/>
    </source>
</evidence>
<keyword evidence="1" id="KW-0328">Glycosyltransferase</keyword>
<dbReference type="EMBL" id="UGQS01000001">
    <property type="protein sequence ID" value="STZ76050.1"/>
    <property type="molecule type" value="Genomic_DNA"/>
</dbReference>
<comment type="function">
    <text evidence="3">Protein-arginine rhamnosyltransferase that catalyzes the transfer of a single rhamnose to elongation factor P (EF-P) on 'Lys-32', a modification required for EF-P-dependent rescue of polyproline stalled ribosomes.</text>
</comment>
<evidence type="ECO:0000256" key="6">
    <source>
        <dbReference type="ARBA" id="ARBA00030025"/>
    </source>
</evidence>
<comment type="similarity">
    <text evidence="4">Belongs to the glycosyltransferase 104 family.</text>
</comment>
<keyword evidence="9" id="KW-1185">Reference proteome</keyword>
<evidence type="ECO:0000256" key="1">
    <source>
        <dbReference type="ARBA" id="ARBA00022676"/>
    </source>
</evidence>